<dbReference type="UniPathway" id="UPA00276">
    <property type="reaction ID" value="UER00929"/>
</dbReference>
<feature type="compositionally biased region" description="Basic and acidic residues" evidence="18">
    <location>
        <begin position="231"/>
        <end position="241"/>
    </location>
</feature>
<keyword evidence="12 17" id="KW-0460">Magnesium</keyword>
<evidence type="ECO:0000256" key="8">
    <source>
        <dbReference type="ARBA" id="ARBA00022679"/>
    </source>
</evidence>
<keyword evidence="21" id="KW-1185">Reference proteome</keyword>
<dbReference type="GO" id="GO:0000287">
    <property type="term" value="F:magnesium ion binding"/>
    <property type="evidence" value="ECO:0007669"/>
    <property type="project" value="UniProtKB-UniRule"/>
</dbReference>
<comment type="caution">
    <text evidence="20">The sequence shown here is derived from an EMBL/GenBank/DDBJ whole genome shotgun (WGS) entry which is preliminary data.</text>
</comment>
<evidence type="ECO:0000256" key="17">
    <source>
        <dbReference type="HAMAP-Rule" id="MF_01285"/>
    </source>
</evidence>
<evidence type="ECO:0000256" key="12">
    <source>
        <dbReference type="ARBA" id="ARBA00022842"/>
    </source>
</evidence>
<dbReference type="GO" id="GO:0009231">
    <property type="term" value="P:riboflavin biosynthetic process"/>
    <property type="evidence" value="ECO:0007669"/>
    <property type="project" value="InterPro"/>
</dbReference>
<comment type="catalytic activity">
    <reaction evidence="16 17">
        <text>riboflavin + CTP = CDP + FMN + H(+)</text>
        <dbReference type="Rhea" id="RHEA:25021"/>
        <dbReference type="ChEBI" id="CHEBI:15378"/>
        <dbReference type="ChEBI" id="CHEBI:37563"/>
        <dbReference type="ChEBI" id="CHEBI:57986"/>
        <dbReference type="ChEBI" id="CHEBI:58069"/>
        <dbReference type="ChEBI" id="CHEBI:58210"/>
        <dbReference type="EC" id="2.7.1.161"/>
    </reaction>
</comment>
<dbReference type="InterPro" id="IPR023602">
    <property type="entry name" value="Riboflavin_kinase_CTP-dep"/>
</dbReference>
<evidence type="ECO:0000259" key="19">
    <source>
        <dbReference type="Pfam" id="PF01982"/>
    </source>
</evidence>
<feature type="binding site" evidence="17">
    <location>
        <position position="202"/>
    </location>
    <ligand>
        <name>FMN</name>
        <dbReference type="ChEBI" id="CHEBI:58210"/>
    </ligand>
</feature>
<evidence type="ECO:0000256" key="10">
    <source>
        <dbReference type="ARBA" id="ARBA00022741"/>
    </source>
</evidence>
<dbReference type="InterPro" id="IPR036390">
    <property type="entry name" value="WH_DNA-bd_sf"/>
</dbReference>
<keyword evidence="9 17" id="KW-0479">Metal-binding</keyword>
<comment type="pathway">
    <text evidence="2 17">Cofactor biosynthesis; FMN biosynthesis; FMN from riboflavin (CTP route): step 1/1.</text>
</comment>
<reference evidence="20 21" key="1">
    <citation type="journal article" date="2014" name="PLoS Genet.">
        <title>Phylogenetically driven sequencing of extremely halophilic archaea reveals strategies for static and dynamic osmo-response.</title>
        <authorList>
            <person name="Becker E.A."/>
            <person name="Seitzer P.M."/>
            <person name="Tritt A."/>
            <person name="Larsen D."/>
            <person name="Krusor M."/>
            <person name="Yao A.I."/>
            <person name="Wu D."/>
            <person name="Madern D."/>
            <person name="Eisen J.A."/>
            <person name="Darling A.E."/>
            <person name="Facciotti M.T."/>
        </authorList>
    </citation>
    <scope>NUCLEOTIDE SEQUENCE [LARGE SCALE GENOMIC DNA]</scope>
    <source>
        <strain evidence="20 21">DSM 14210</strain>
    </source>
</reference>
<dbReference type="Gene3D" id="1.10.10.10">
    <property type="entry name" value="Winged helix-like DNA-binding domain superfamily/Winged helix DNA-binding domain"/>
    <property type="match status" value="1"/>
</dbReference>
<keyword evidence="7 17" id="KW-0288">FMN</keyword>
<dbReference type="SUPFAM" id="SSF46785">
    <property type="entry name" value="Winged helix' DNA-binding domain"/>
    <property type="match status" value="1"/>
</dbReference>
<evidence type="ECO:0000256" key="18">
    <source>
        <dbReference type="SAM" id="MobiDB-lite"/>
    </source>
</evidence>
<evidence type="ECO:0000313" key="21">
    <source>
        <dbReference type="Proteomes" id="UP000011523"/>
    </source>
</evidence>
<dbReference type="GO" id="GO:0008531">
    <property type="term" value="F:riboflavin kinase activity"/>
    <property type="evidence" value="ECO:0007669"/>
    <property type="project" value="InterPro"/>
</dbReference>
<feature type="binding site" evidence="17">
    <location>
        <position position="210"/>
    </location>
    <ligand>
        <name>FMN</name>
        <dbReference type="ChEBI" id="CHEBI:58210"/>
    </ligand>
</feature>
<evidence type="ECO:0000256" key="6">
    <source>
        <dbReference type="ARBA" id="ARBA00022630"/>
    </source>
</evidence>
<evidence type="ECO:0000256" key="5">
    <source>
        <dbReference type="ARBA" id="ARBA00017394"/>
    </source>
</evidence>
<sequence length="252" mass="27197">MSDATATDADTDVDPAALAALKHVGLVGGLSETKVSCAALGDRLDASTQTASRRLQTLESAGYVDRDVVSDGQWVRVTDAGEAALRAEYADYRRLFESDVELALRGAITGGMGEGRHYITLPGYAEQFRERLGYDPFPGTLNVNLTEESVRRRGEMSGIDAVPIDAWEGEDRTYGAATCYGVTLVAGDERYEAVHAIVPDRTHHDDDQLELIAPDRLRDALDLADGDAVEVRVEPTSRADEPEPSAVETEVA</sequence>
<dbReference type="PANTHER" id="PTHR40706:SF1">
    <property type="entry name" value="RIBOFLAVIN KINASE"/>
    <property type="match status" value="1"/>
</dbReference>
<evidence type="ECO:0000256" key="15">
    <source>
        <dbReference type="ARBA" id="ARBA00033116"/>
    </source>
</evidence>
<comment type="function">
    <text evidence="1 17">Catalyzes the CTP-dependent phosphorylation of riboflavin (vitamin B2) to form flavin mononucleotide (FMN).</text>
</comment>
<evidence type="ECO:0000256" key="2">
    <source>
        <dbReference type="ARBA" id="ARBA00005219"/>
    </source>
</evidence>
<dbReference type="Gene3D" id="2.40.30.30">
    <property type="entry name" value="Riboflavin kinase-like"/>
    <property type="match status" value="1"/>
</dbReference>
<dbReference type="SUPFAM" id="SSF82114">
    <property type="entry name" value="Riboflavin kinase-like"/>
    <property type="match status" value="1"/>
</dbReference>
<dbReference type="GO" id="GO:0009398">
    <property type="term" value="P:FMN biosynthetic process"/>
    <property type="evidence" value="ECO:0007669"/>
    <property type="project" value="UniProtKB-UniRule"/>
</dbReference>
<dbReference type="EMBL" id="AOJD01000047">
    <property type="protein sequence ID" value="ELZ37499.1"/>
    <property type="molecule type" value="Genomic_DNA"/>
</dbReference>
<dbReference type="InterPro" id="IPR023470">
    <property type="entry name" value="Riboflavin_kinase_archaeal"/>
</dbReference>
<dbReference type="HAMAP" id="MF_01285">
    <property type="entry name" value="Riboflavin_kinase"/>
    <property type="match status" value="1"/>
</dbReference>
<evidence type="ECO:0000256" key="16">
    <source>
        <dbReference type="ARBA" id="ARBA00047857"/>
    </source>
</evidence>
<dbReference type="PANTHER" id="PTHR40706">
    <property type="entry name" value="RIBOFLAVIN KINASE"/>
    <property type="match status" value="1"/>
</dbReference>
<comment type="cofactor">
    <cofactor evidence="17">
        <name>Mg(2+)</name>
        <dbReference type="ChEBI" id="CHEBI:18420"/>
    </cofactor>
    <text evidence="17">Binds 1 Mg(2+) ion per subunit.</text>
</comment>
<dbReference type="OrthoDB" id="30955at2157"/>
<dbReference type="Pfam" id="PF01982">
    <property type="entry name" value="CTP-dep_RFKase"/>
    <property type="match status" value="1"/>
</dbReference>
<feature type="binding site" evidence="17">
    <location>
        <begin position="111"/>
        <end position="116"/>
    </location>
    <ligand>
        <name>CDP</name>
        <dbReference type="ChEBI" id="CHEBI:58069"/>
    </ligand>
</feature>
<feature type="region of interest" description="Disordered" evidence="18">
    <location>
        <begin position="231"/>
        <end position="252"/>
    </location>
</feature>
<evidence type="ECO:0000256" key="1">
    <source>
        <dbReference type="ARBA" id="ARBA00003072"/>
    </source>
</evidence>
<evidence type="ECO:0000256" key="14">
    <source>
        <dbReference type="ARBA" id="ARBA00030544"/>
    </source>
</evidence>
<dbReference type="PATRIC" id="fig|1227485.3.peg.1657"/>
<feature type="domain" description="Riboflavin kinase" evidence="19">
    <location>
        <begin position="109"/>
        <end position="233"/>
    </location>
</feature>
<evidence type="ECO:0000256" key="11">
    <source>
        <dbReference type="ARBA" id="ARBA00022777"/>
    </source>
</evidence>
<feature type="binding site" evidence="17">
    <location>
        <position position="140"/>
    </location>
    <ligand>
        <name>Mg(2+)</name>
        <dbReference type="ChEBI" id="CHEBI:18420"/>
    </ligand>
</feature>
<feature type="binding site" evidence="17">
    <location>
        <begin position="215"/>
        <end position="218"/>
    </location>
    <ligand>
        <name>CDP</name>
        <dbReference type="ChEBI" id="CHEBI:58069"/>
    </ligand>
</feature>
<dbReference type="InterPro" id="IPR039063">
    <property type="entry name" value="RibK_CTP-dep"/>
</dbReference>
<dbReference type="InterPro" id="IPR023465">
    <property type="entry name" value="Riboflavin_kinase_dom_sf"/>
</dbReference>
<gene>
    <name evidence="17" type="primary">ribK</name>
    <name evidence="20" type="ORF">C472_08584</name>
</gene>
<keyword evidence="6 17" id="KW-0285">Flavoprotein</keyword>
<protein>
    <recommendedName>
        <fullName evidence="5 17">Riboflavin kinase</fullName>
        <shortName evidence="17">RFK</shortName>
        <ecNumber evidence="4 17">2.7.1.161</ecNumber>
    </recommendedName>
    <alternativeName>
        <fullName evidence="14 17">CTP-dependent riboflavin kinase</fullName>
    </alternativeName>
    <alternativeName>
        <fullName evidence="15 17">CTP:riboflavin 5'-phosphotransferase</fullName>
    </alternativeName>
    <alternativeName>
        <fullName evidence="13 17">Flavokinase</fullName>
    </alternativeName>
</protein>
<evidence type="ECO:0000256" key="7">
    <source>
        <dbReference type="ARBA" id="ARBA00022643"/>
    </source>
</evidence>
<keyword evidence="11 17" id="KW-0418">Kinase</keyword>
<name>M0DTR5_9EURY</name>
<accession>M0DTR5</accession>
<evidence type="ECO:0000256" key="3">
    <source>
        <dbReference type="ARBA" id="ARBA00006428"/>
    </source>
</evidence>
<dbReference type="RefSeq" id="WP_006629391.1">
    <property type="nucleotide sequence ID" value="NZ_AOJD01000047.1"/>
</dbReference>
<evidence type="ECO:0000256" key="9">
    <source>
        <dbReference type="ARBA" id="ARBA00022723"/>
    </source>
</evidence>
<keyword evidence="10 17" id="KW-0547">Nucleotide-binding</keyword>
<comment type="caution">
    <text evidence="17">Lacks conserved residue(s) required for the propagation of feature annotation.</text>
</comment>
<dbReference type="InterPro" id="IPR036388">
    <property type="entry name" value="WH-like_DNA-bd_sf"/>
</dbReference>
<dbReference type="Proteomes" id="UP000011523">
    <property type="component" value="Unassembled WGS sequence"/>
</dbReference>
<keyword evidence="8 17" id="KW-0808">Transferase</keyword>
<evidence type="ECO:0000256" key="13">
    <source>
        <dbReference type="ARBA" id="ARBA00029789"/>
    </source>
</evidence>
<dbReference type="AlphaFoldDB" id="M0DTR5"/>
<dbReference type="GO" id="GO:0000166">
    <property type="term" value="F:nucleotide binding"/>
    <property type="evidence" value="ECO:0007669"/>
    <property type="project" value="UniProtKB-UniRule"/>
</dbReference>
<feature type="binding site" evidence="17">
    <location>
        <position position="142"/>
    </location>
    <ligand>
        <name>Mg(2+)</name>
        <dbReference type="ChEBI" id="CHEBI:18420"/>
    </ligand>
</feature>
<evidence type="ECO:0000256" key="4">
    <source>
        <dbReference type="ARBA" id="ARBA00011987"/>
    </source>
</evidence>
<organism evidence="20 21">
    <name type="scientific">Halorubrum tebenquichense DSM 14210</name>
    <dbReference type="NCBI Taxonomy" id="1227485"/>
    <lineage>
        <taxon>Archaea</taxon>
        <taxon>Methanobacteriati</taxon>
        <taxon>Methanobacteriota</taxon>
        <taxon>Stenosarchaea group</taxon>
        <taxon>Halobacteria</taxon>
        <taxon>Halobacteriales</taxon>
        <taxon>Haloferacaceae</taxon>
        <taxon>Halorubrum</taxon>
    </lineage>
</organism>
<dbReference type="EC" id="2.7.1.161" evidence="4 17"/>
<proteinExistence type="inferred from homology"/>
<comment type="similarity">
    <text evidence="3 17">Belongs to the archaeal riboflavin kinase family.</text>
</comment>
<evidence type="ECO:0000313" key="20">
    <source>
        <dbReference type="EMBL" id="ELZ37499.1"/>
    </source>
</evidence>